<dbReference type="PANTHER" id="PTHR10835:SF0">
    <property type="entry name" value="SQUALENE MONOOXYGENASE"/>
    <property type="match status" value="1"/>
</dbReference>
<reference evidence="2 3" key="1">
    <citation type="submission" date="2019-02" db="EMBL/GenBank/DDBJ databases">
        <title>Polymorphobacter sp. isolated from the lake at the Tibet of China.</title>
        <authorList>
            <person name="Li A."/>
        </authorList>
    </citation>
    <scope>NUCLEOTIDE SEQUENCE [LARGE SCALE GENOMIC DNA]</scope>
    <source>
        <strain evidence="2 3">DJ1R-1</strain>
    </source>
</reference>
<dbReference type="InterPro" id="IPR036188">
    <property type="entry name" value="FAD/NAD-bd_sf"/>
</dbReference>
<dbReference type="EMBL" id="SIHO01000002">
    <property type="protein sequence ID" value="TFU03524.1"/>
    <property type="molecule type" value="Genomic_DNA"/>
</dbReference>
<dbReference type="Pfam" id="PF01494">
    <property type="entry name" value="FAD_binding_3"/>
    <property type="match status" value="1"/>
</dbReference>
<accession>A0A4Y9EPH1</accession>
<dbReference type="PANTHER" id="PTHR10835">
    <property type="entry name" value="SQUALENE MONOOXYGENASE"/>
    <property type="match status" value="1"/>
</dbReference>
<evidence type="ECO:0000313" key="2">
    <source>
        <dbReference type="EMBL" id="TFU03524.1"/>
    </source>
</evidence>
<dbReference type="InterPro" id="IPR002938">
    <property type="entry name" value="FAD-bd"/>
</dbReference>
<dbReference type="PRINTS" id="PR00420">
    <property type="entry name" value="RNGMNOXGNASE"/>
</dbReference>
<dbReference type="SUPFAM" id="SSF51905">
    <property type="entry name" value="FAD/NAD(P)-binding domain"/>
    <property type="match status" value="1"/>
</dbReference>
<dbReference type="OrthoDB" id="103324at2"/>
<dbReference type="RefSeq" id="WP_135246116.1">
    <property type="nucleotide sequence ID" value="NZ_SIHO01000002.1"/>
</dbReference>
<sequence length="409" mass="43789">MTYDLIIIGGGIAGSALATVMARDGKSVLVLEKSTVFEDRVRGEWIAPWGVVETKRTGLYDTLVAAGGHHLTSHVTYDETRDPAAAEAAPLPLGMFAEGIAGPLCIRHPVQSQALFDAAVVAGADARRGVTVRAVTLGAAPSVTFMQDGVEHVARAPLVVGAEGRQSEIRERAGLKLVQDKPHHWFAGLLVDDVQGWDSTVQAIGTEDDFAFLAFPQSGSQVRVYGGWALDQKSRFAGADGARRFLDAFRMRSAPRNDALADGTPAGPLYAYFNNSSVVATPHAQGAVLIGDAAGWNDPIIGLGLSITHRDVRLVSEILKTTAAGMAPDFRPYAEERVERMRRLQMVADTQARLDMEFGEGPRERRRRYHEASAADPTIGMYGFAVMAGPESVPAEFFGAAHVARVLGA</sequence>
<dbReference type="GO" id="GO:0071949">
    <property type="term" value="F:FAD binding"/>
    <property type="evidence" value="ECO:0007669"/>
    <property type="project" value="InterPro"/>
</dbReference>
<dbReference type="AlphaFoldDB" id="A0A4Y9EPH1"/>
<comment type="caution">
    <text evidence="2">The sequence shown here is derived from an EMBL/GenBank/DDBJ whole genome shotgun (WGS) entry which is preliminary data.</text>
</comment>
<evidence type="ECO:0000259" key="1">
    <source>
        <dbReference type="Pfam" id="PF01494"/>
    </source>
</evidence>
<dbReference type="GO" id="GO:0016126">
    <property type="term" value="P:sterol biosynthetic process"/>
    <property type="evidence" value="ECO:0007669"/>
    <property type="project" value="InterPro"/>
</dbReference>
<proteinExistence type="predicted"/>
<dbReference type="GO" id="GO:0004506">
    <property type="term" value="F:squalene monooxygenase activity"/>
    <property type="evidence" value="ECO:0007669"/>
    <property type="project" value="InterPro"/>
</dbReference>
<keyword evidence="3" id="KW-1185">Reference proteome</keyword>
<dbReference type="Proteomes" id="UP000297737">
    <property type="component" value="Unassembled WGS sequence"/>
</dbReference>
<protein>
    <submittedName>
        <fullName evidence="2">FAD-binding protein</fullName>
    </submittedName>
</protein>
<organism evidence="2 3">
    <name type="scientific">Glacieibacterium arshaanense</name>
    <dbReference type="NCBI Taxonomy" id="2511025"/>
    <lineage>
        <taxon>Bacteria</taxon>
        <taxon>Pseudomonadati</taxon>
        <taxon>Pseudomonadota</taxon>
        <taxon>Alphaproteobacteria</taxon>
        <taxon>Sphingomonadales</taxon>
        <taxon>Sphingosinicellaceae</taxon>
        <taxon>Glacieibacterium</taxon>
    </lineage>
</organism>
<evidence type="ECO:0000313" key="3">
    <source>
        <dbReference type="Proteomes" id="UP000297737"/>
    </source>
</evidence>
<dbReference type="InterPro" id="IPR040125">
    <property type="entry name" value="Squalene_monox"/>
</dbReference>
<feature type="domain" description="FAD-binding" evidence="1">
    <location>
        <begin position="3"/>
        <end position="342"/>
    </location>
</feature>
<dbReference type="Gene3D" id="3.50.50.60">
    <property type="entry name" value="FAD/NAD(P)-binding domain"/>
    <property type="match status" value="1"/>
</dbReference>
<name>A0A4Y9EPH1_9SPHN</name>
<gene>
    <name evidence="2" type="ORF">EUV02_10190</name>
</gene>